<dbReference type="NCBIfam" id="TIGR01029">
    <property type="entry name" value="rpsG_bact"/>
    <property type="match status" value="1"/>
</dbReference>
<evidence type="ECO:0000256" key="3">
    <source>
        <dbReference type="ARBA" id="ARBA00022884"/>
    </source>
</evidence>
<keyword evidence="6" id="KW-0820">tRNA-binding</keyword>
<protein>
    <recommendedName>
        <fullName evidence="6">Small ribosomal subunit protein uS7</fullName>
    </recommendedName>
</protein>
<dbReference type="STRING" id="1797542.A3J59_02095"/>
<dbReference type="PIRSF" id="PIRSF002122">
    <property type="entry name" value="RPS7p_RPS7a_RPS5e_RPS7o"/>
    <property type="match status" value="1"/>
</dbReference>
<evidence type="ECO:0000256" key="2">
    <source>
        <dbReference type="ARBA" id="ARBA00022730"/>
    </source>
</evidence>
<dbReference type="Pfam" id="PF00177">
    <property type="entry name" value="Ribosomal_S7"/>
    <property type="match status" value="1"/>
</dbReference>
<dbReference type="GO" id="GO:0003735">
    <property type="term" value="F:structural constituent of ribosome"/>
    <property type="evidence" value="ECO:0007669"/>
    <property type="project" value="InterPro"/>
</dbReference>
<dbReference type="InterPro" id="IPR036823">
    <property type="entry name" value="Ribosomal_uS7_dom_sf"/>
</dbReference>
<dbReference type="SUPFAM" id="SSF47973">
    <property type="entry name" value="Ribosomal protein S7"/>
    <property type="match status" value="1"/>
</dbReference>
<organism evidence="8 9">
    <name type="scientific">Candidatus Buchananbacteria bacterium RIFCSPHIGHO2_02_FULL_56_16</name>
    <dbReference type="NCBI Taxonomy" id="1797542"/>
    <lineage>
        <taxon>Bacteria</taxon>
        <taxon>Candidatus Buchananiibacteriota</taxon>
    </lineage>
</organism>
<feature type="domain" description="Small ribosomal subunit protein uS7" evidence="7">
    <location>
        <begin position="2"/>
        <end position="147"/>
    </location>
</feature>
<evidence type="ECO:0000313" key="9">
    <source>
        <dbReference type="Proteomes" id="UP000177310"/>
    </source>
</evidence>
<proteinExistence type="inferred from homology"/>
<keyword evidence="4 6" id="KW-0689">Ribosomal protein</keyword>
<dbReference type="AlphaFoldDB" id="A0A1G1YJI3"/>
<reference evidence="8 9" key="1">
    <citation type="journal article" date="2016" name="Nat. Commun.">
        <title>Thousands of microbial genomes shed light on interconnected biogeochemical processes in an aquifer system.</title>
        <authorList>
            <person name="Anantharaman K."/>
            <person name="Brown C.T."/>
            <person name="Hug L.A."/>
            <person name="Sharon I."/>
            <person name="Castelle C.J."/>
            <person name="Probst A.J."/>
            <person name="Thomas B.C."/>
            <person name="Singh A."/>
            <person name="Wilkins M.J."/>
            <person name="Karaoz U."/>
            <person name="Brodie E.L."/>
            <person name="Williams K.H."/>
            <person name="Hubbard S.S."/>
            <person name="Banfield J.F."/>
        </authorList>
    </citation>
    <scope>NUCLEOTIDE SEQUENCE [LARGE SCALE GENOMIC DNA]</scope>
</reference>
<dbReference type="InterPro" id="IPR023798">
    <property type="entry name" value="Ribosomal_uS7_dom"/>
</dbReference>
<dbReference type="GO" id="GO:0015935">
    <property type="term" value="C:small ribosomal subunit"/>
    <property type="evidence" value="ECO:0007669"/>
    <property type="project" value="InterPro"/>
</dbReference>
<dbReference type="InterPro" id="IPR000235">
    <property type="entry name" value="Ribosomal_uS7"/>
</dbReference>
<dbReference type="EMBL" id="MHIL01000003">
    <property type="protein sequence ID" value="OGY52459.1"/>
    <property type="molecule type" value="Genomic_DNA"/>
</dbReference>
<dbReference type="InterPro" id="IPR005717">
    <property type="entry name" value="Ribosomal_uS7_bac/org-type"/>
</dbReference>
<evidence type="ECO:0000259" key="7">
    <source>
        <dbReference type="Pfam" id="PF00177"/>
    </source>
</evidence>
<accession>A0A1G1YJI3</accession>
<evidence type="ECO:0000256" key="5">
    <source>
        <dbReference type="ARBA" id="ARBA00023274"/>
    </source>
</evidence>
<dbReference type="Gene3D" id="1.10.455.10">
    <property type="entry name" value="Ribosomal protein S7 domain"/>
    <property type="match status" value="1"/>
</dbReference>
<name>A0A1G1YJI3_9BACT</name>
<keyword evidence="5 6" id="KW-0687">Ribonucleoprotein</keyword>
<comment type="similarity">
    <text evidence="1 6">Belongs to the universal ribosomal protein uS7 family.</text>
</comment>
<evidence type="ECO:0000256" key="6">
    <source>
        <dbReference type="HAMAP-Rule" id="MF_00480"/>
    </source>
</evidence>
<sequence>MRGKTPKRIMKPDARYQSTSVTKFINQVMRRGKKSVAERVVYQCFDLIKEKTKKDPLDIFNGALKNVAPDVEVKSRRVGGGNYQIPVVVIGNRKQALAFRWLLTAARSRKGAPISRRLADELIAAYNREGAAIKKREDTYRMAEANRAFAHFARR</sequence>
<dbReference type="CDD" id="cd14869">
    <property type="entry name" value="uS7_Bacteria"/>
    <property type="match status" value="1"/>
</dbReference>
<dbReference type="HAMAP" id="MF_00480_B">
    <property type="entry name" value="Ribosomal_uS7_B"/>
    <property type="match status" value="1"/>
</dbReference>
<dbReference type="GO" id="GO:0019843">
    <property type="term" value="F:rRNA binding"/>
    <property type="evidence" value="ECO:0007669"/>
    <property type="project" value="UniProtKB-UniRule"/>
</dbReference>
<dbReference type="Proteomes" id="UP000177310">
    <property type="component" value="Unassembled WGS sequence"/>
</dbReference>
<dbReference type="GO" id="GO:0000049">
    <property type="term" value="F:tRNA binding"/>
    <property type="evidence" value="ECO:0007669"/>
    <property type="project" value="UniProtKB-UniRule"/>
</dbReference>
<dbReference type="FunFam" id="1.10.455.10:FF:000001">
    <property type="entry name" value="30S ribosomal protein S7"/>
    <property type="match status" value="1"/>
</dbReference>
<dbReference type="GO" id="GO:0006412">
    <property type="term" value="P:translation"/>
    <property type="evidence" value="ECO:0007669"/>
    <property type="project" value="UniProtKB-UniRule"/>
</dbReference>
<gene>
    <name evidence="6" type="primary">rpsG</name>
    <name evidence="8" type="ORF">A3J59_02095</name>
</gene>
<evidence type="ECO:0000313" key="8">
    <source>
        <dbReference type="EMBL" id="OGY52459.1"/>
    </source>
</evidence>
<comment type="subunit">
    <text evidence="6">Part of the 30S ribosomal subunit. Contacts proteins S9 and S11.</text>
</comment>
<keyword evidence="3 6" id="KW-0694">RNA-binding</keyword>
<dbReference type="PANTHER" id="PTHR11205">
    <property type="entry name" value="RIBOSOMAL PROTEIN S7"/>
    <property type="match status" value="1"/>
</dbReference>
<comment type="function">
    <text evidence="6">One of the primary rRNA binding proteins, it binds directly to 16S rRNA where it nucleates assembly of the head domain of the 30S subunit. Is located at the subunit interface close to the decoding center, probably blocks exit of the E-site tRNA.</text>
</comment>
<keyword evidence="2 6" id="KW-0699">rRNA-binding</keyword>
<evidence type="ECO:0000256" key="1">
    <source>
        <dbReference type="ARBA" id="ARBA00007151"/>
    </source>
</evidence>
<comment type="caution">
    <text evidence="8">The sequence shown here is derived from an EMBL/GenBank/DDBJ whole genome shotgun (WGS) entry which is preliminary data.</text>
</comment>
<evidence type="ECO:0000256" key="4">
    <source>
        <dbReference type="ARBA" id="ARBA00022980"/>
    </source>
</evidence>